<reference evidence="1" key="1">
    <citation type="submission" date="2018-05" db="EMBL/GenBank/DDBJ databases">
        <authorList>
            <person name="Lanie J.A."/>
            <person name="Ng W.-L."/>
            <person name="Kazmierczak K.M."/>
            <person name="Andrzejewski T.M."/>
            <person name="Davidsen T.M."/>
            <person name="Wayne K.J."/>
            <person name="Tettelin H."/>
            <person name="Glass J.I."/>
            <person name="Rusch D."/>
            <person name="Podicherti R."/>
            <person name="Tsui H.-C.T."/>
            <person name="Winkler M.E."/>
        </authorList>
    </citation>
    <scope>NUCLEOTIDE SEQUENCE</scope>
</reference>
<feature type="non-terminal residue" evidence="1">
    <location>
        <position position="82"/>
    </location>
</feature>
<gene>
    <name evidence="1" type="ORF">METZ01_LOCUS84649</name>
</gene>
<organism evidence="1">
    <name type="scientific">marine metagenome</name>
    <dbReference type="NCBI Taxonomy" id="408172"/>
    <lineage>
        <taxon>unclassified sequences</taxon>
        <taxon>metagenomes</taxon>
        <taxon>ecological metagenomes</taxon>
    </lineage>
</organism>
<evidence type="ECO:0000313" key="1">
    <source>
        <dbReference type="EMBL" id="SVA31795.1"/>
    </source>
</evidence>
<name>A0A381UUG6_9ZZZZ</name>
<proteinExistence type="predicted"/>
<accession>A0A381UUG6</accession>
<evidence type="ECO:0008006" key="2">
    <source>
        <dbReference type="Google" id="ProtNLM"/>
    </source>
</evidence>
<dbReference type="EMBL" id="UINC01007168">
    <property type="protein sequence ID" value="SVA31795.1"/>
    <property type="molecule type" value="Genomic_DNA"/>
</dbReference>
<sequence length="82" mass="9129">MTPDECPNCGVDLPAKSRACPECGACPDTGWADKAQYESTHLPEEEFDYGDFVTREFGEGGRPRGKRLHWLWVGAAILLILF</sequence>
<dbReference type="AlphaFoldDB" id="A0A381UUG6"/>
<protein>
    <recommendedName>
        <fullName evidence="2">Zinc-ribbon domain-containing protein</fullName>
    </recommendedName>
</protein>